<organism evidence="3 4">
    <name type="scientific">Bifidobacterium avesanii</name>
    <dbReference type="NCBI Taxonomy" id="1798157"/>
    <lineage>
        <taxon>Bacteria</taxon>
        <taxon>Bacillati</taxon>
        <taxon>Actinomycetota</taxon>
        <taxon>Actinomycetes</taxon>
        <taxon>Bifidobacteriales</taxon>
        <taxon>Bifidobacteriaceae</taxon>
        <taxon>Bifidobacterium</taxon>
    </lineage>
</organism>
<feature type="transmembrane region" description="Helical" evidence="2">
    <location>
        <begin position="325"/>
        <end position="352"/>
    </location>
</feature>
<keyword evidence="4" id="KW-1185">Reference proteome</keyword>
<feature type="transmembrane region" description="Helical" evidence="2">
    <location>
        <begin position="64"/>
        <end position="89"/>
    </location>
</feature>
<feature type="transmembrane region" description="Helical" evidence="2">
    <location>
        <begin position="403"/>
        <end position="424"/>
    </location>
</feature>
<gene>
    <name evidence="3" type="ORF">GFD22_10510</name>
</gene>
<proteinExistence type="predicted"/>
<evidence type="ECO:0000256" key="2">
    <source>
        <dbReference type="SAM" id="Phobius"/>
    </source>
</evidence>
<feature type="region of interest" description="Disordered" evidence="1">
    <location>
        <begin position="21"/>
        <end position="53"/>
    </location>
</feature>
<reference evidence="3 4" key="1">
    <citation type="submission" date="2019-10" db="EMBL/GenBank/DDBJ databases">
        <title>Bifidobacterium from non-human primates.</title>
        <authorList>
            <person name="Modesto M."/>
        </authorList>
    </citation>
    <scope>NUCLEOTIDE SEQUENCE [LARGE SCALE GENOMIC DNA]</scope>
    <source>
        <strain evidence="3 4">TREC</strain>
    </source>
</reference>
<evidence type="ECO:0000313" key="4">
    <source>
        <dbReference type="Proteomes" id="UP000469763"/>
    </source>
</evidence>
<feature type="transmembrane region" description="Helical" evidence="2">
    <location>
        <begin position="135"/>
        <end position="162"/>
    </location>
</feature>
<protein>
    <recommendedName>
        <fullName evidence="5">ABC transporter permease</fullName>
    </recommendedName>
</protein>
<dbReference type="AlphaFoldDB" id="A0A7K3TJU5"/>
<keyword evidence="2" id="KW-0472">Membrane</keyword>
<sequence>MASVIGTVASDGPAGEIGEIELTGVTGTTVPDSPAGTGKSNGAGKSTEPTADPDARRLPLAARVYGVLVLVDGAITVLLFALATVAVVLGGLGWTGGSSGAAGSVGSVGVAGSSSASNAANSLVDWLPAINPASLTFILAVAQAVVTFGNAVGLVVFGVFILTNRRRHVARWAYALMVPTALGGLLQLALEGLDWPMLVPLAQMIFLVVLSVQADPGLREERRLQRTLRMMDARDDYEEALARGMVGRDPTGRGYAALDFFNIIWIFFVGCVAGWVIEILYVAAMTGTWMNRAGMLYGPLSPIYGFGACILTICLNRLYRLNPVLVYFASAVIGGAFEFCSSWFLEVAFGIVSWDYTGQWLSIGGRTSGKYMMFWGLLGVVWIKLALPRLVRLVNRIPWKWRYSLTAVLFALLFADGLMTLMAYDCWYGRAIGLPQDSPVTRFFARHYGDAFMEHRFPGMTMTPGACRGCWAGGLAVRRDRLSGLGGSIGRAPAGASGRA</sequence>
<accession>A0A7K3TJU5</accession>
<evidence type="ECO:0000256" key="1">
    <source>
        <dbReference type="SAM" id="MobiDB-lite"/>
    </source>
</evidence>
<feature type="compositionally biased region" description="Polar residues" evidence="1">
    <location>
        <begin position="38"/>
        <end position="49"/>
    </location>
</feature>
<keyword evidence="2" id="KW-1133">Transmembrane helix</keyword>
<dbReference type="InterPro" id="IPR010540">
    <property type="entry name" value="CmpB_TMEM229"/>
</dbReference>
<dbReference type="Pfam" id="PF06541">
    <property type="entry name" value="ABC_trans_CmpB"/>
    <property type="match status" value="1"/>
</dbReference>
<comment type="caution">
    <text evidence="3">The sequence shown here is derived from an EMBL/GenBank/DDBJ whole genome shotgun (WGS) entry which is preliminary data.</text>
</comment>
<keyword evidence="2" id="KW-0812">Transmembrane</keyword>
<feature type="transmembrane region" description="Helical" evidence="2">
    <location>
        <begin position="195"/>
        <end position="214"/>
    </location>
</feature>
<feature type="transmembrane region" description="Helical" evidence="2">
    <location>
        <begin position="296"/>
        <end position="318"/>
    </location>
</feature>
<feature type="transmembrane region" description="Helical" evidence="2">
    <location>
        <begin position="169"/>
        <end position="189"/>
    </location>
</feature>
<evidence type="ECO:0008006" key="5">
    <source>
        <dbReference type="Google" id="ProtNLM"/>
    </source>
</evidence>
<dbReference type="OrthoDB" id="9789229at2"/>
<evidence type="ECO:0000313" key="3">
    <source>
        <dbReference type="EMBL" id="NEG79385.1"/>
    </source>
</evidence>
<dbReference type="EMBL" id="WHZY01000031">
    <property type="protein sequence ID" value="NEG79385.1"/>
    <property type="molecule type" value="Genomic_DNA"/>
</dbReference>
<feature type="transmembrane region" description="Helical" evidence="2">
    <location>
        <begin position="372"/>
        <end position="391"/>
    </location>
</feature>
<name>A0A7K3TJU5_9BIFI</name>
<dbReference type="Proteomes" id="UP000469763">
    <property type="component" value="Unassembled WGS sequence"/>
</dbReference>
<feature type="transmembrane region" description="Helical" evidence="2">
    <location>
        <begin position="263"/>
        <end position="284"/>
    </location>
</feature>